<sequence>MASPLYAAGVLALAMLVYAIAQCFYRIFLHPLSKVPGPWHYSITSLFFMRHKVRGDWDHHLKTLHDKYGPAVRYTANSVSFISADAWGTIYGHKTQSSPEFPKDPMVFAQGSKTPDIIDANNDTHRRMRRVLAHAFSEKALRGQEDLVRDYVDLFVQRMGEKATLAEPIDIVLWYNFTTFDLIGDLSFGKPFGMLERGVYHPWVKMIFESIAFLSFGELLRRYPILKPAATLITPKGLLESYEENTRLSHETALQRIRSGDEAREDFMSYILRNNNSDDEKVRARGLSEDEIAANAVILIIAGSETTATQLSGATYHLLMNRDKYDILVAEIRGAFASESEITISSVNNLEYLIAVLNESFRMYPPVPAGLPRVVPDGGEMISGHYIPAKTAVAVPQWAAYQSAHNFSEPQRFLPERWLAGVNTTDPRFIHDQRDVLQPFSVGPRNCIGRNLAYAEMRLILTRLLYNFDLELQPQSRNWNDQRTFTLWEKGELMVKVMPAKR</sequence>
<dbReference type="InterPro" id="IPR002401">
    <property type="entry name" value="Cyt_P450_E_grp-I"/>
</dbReference>
<dbReference type="CDD" id="cd11058">
    <property type="entry name" value="CYP60B-like"/>
    <property type="match status" value="1"/>
</dbReference>
<evidence type="ECO:0000256" key="5">
    <source>
        <dbReference type="ARBA" id="ARBA00023002"/>
    </source>
</evidence>
<evidence type="ECO:0000256" key="9">
    <source>
        <dbReference type="RuleBase" id="RU000461"/>
    </source>
</evidence>
<evidence type="ECO:0000313" key="10">
    <source>
        <dbReference type="EMBL" id="KXJ87451.1"/>
    </source>
</evidence>
<dbReference type="STRING" id="196109.A0A136IR80"/>
<dbReference type="InterPro" id="IPR001128">
    <property type="entry name" value="Cyt_P450"/>
</dbReference>
<dbReference type="GO" id="GO:0009403">
    <property type="term" value="P:toxin biosynthetic process"/>
    <property type="evidence" value="ECO:0007669"/>
    <property type="project" value="UniProtKB-ARBA"/>
</dbReference>
<dbReference type="Proteomes" id="UP000070501">
    <property type="component" value="Unassembled WGS sequence"/>
</dbReference>
<dbReference type="Pfam" id="PF00067">
    <property type="entry name" value="p450"/>
    <property type="match status" value="1"/>
</dbReference>
<feature type="binding site" description="axial binding residue" evidence="8">
    <location>
        <position position="447"/>
    </location>
    <ligand>
        <name>heme</name>
        <dbReference type="ChEBI" id="CHEBI:30413"/>
    </ligand>
    <ligandPart>
        <name>Fe</name>
        <dbReference type="ChEBI" id="CHEBI:18248"/>
    </ligandPart>
</feature>
<dbReference type="PANTHER" id="PTHR24305:SF210">
    <property type="entry name" value="CYTOCHROME P450 MONOOXYGENASE ASQL-RELATED"/>
    <property type="match status" value="1"/>
</dbReference>
<dbReference type="PROSITE" id="PS00086">
    <property type="entry name" value="CYTOCHROME_P450"/>
    <property type="match status" value="1"/>
</dbReference>
<accession>A0A136IR80</accession>
<dbReference type="InterPro" id="IPR050121">
    <property type="entry name" value="Cytochrome_P450_monoxygenase"/>
</dbReference>
<reference evidence="11" key="1">
    <citation type="submission" date="2016-02" db="EMBL/GenBank/DDBJ databases">
        <title>Draft genome sequence of Microdochium bolleyi, a fungal endophyte of beachgrass.</title>
        <authorList>
            <consortium name="DOE Joint Genome Institute"/>
            <person name="David A.S."/>
            <person name="May G."/>
            <person name="Haridas S."/>
            <person name="Lim J."/>
            <person name="Wang M."/>
            <person name="Labutti K."/>
            <person name="Lipzen A."/>
            <person name="Barry K."/>
            <person name="Grigoriev I.V."/>
        </authorList>
    </citation>
    <scope>NUCLEOTIDE SEQUENCE [LARGE SCALE GENOMIC DNA]</scope>
    <source>
        <strain evidence="11">J235TASD1</strain>
    </source>
</reference>
<dbReference type="GO" id="GO:0020037">
    <property type="term" value="F:heme binding"/>
    <property type="evidence" value="ECO:0007669"/>
    <property type="project" value="InterPro"/>
</dbReference>
<protein>
    <submittedName>
        <fullName evidence="10">Cytochrome P450</fullName>
    </submittedName>
</protein>
<evidence type="ECO:0000256" key="3">
    <source>
        <dbReference type="ARBA" id="ARBA00022617"/>
    </source>
</evidence>
<comment type="cofactor">
    <cofactor evidence="1 8">
        <name>heme</name>
        <dbReference type="ChEBI" id="CHEBI:30413"/>
    </cofactor>
</comment>
<gene>
    <name evidence="10" type="ORF">Micbo1qcDRAFT_215814</name>
</gene>
<dbReference type="GO" id="GO:0005506">
    <property type="term" value="F:iron ion binding"/>
    <property type="evidence" value="ECO:0007669"/>
    <property type="project" value="InterPro"/>
</dbReference>
<keyword evidence="3 8" id="KW-0349">Heme</keyword>
<dbReference type="OrthoDB" id="1470350at2759"/>
<evidence type="ECO:0000256" key="8">
    <source>
        <dbReference type="PIRSR" id="PIRSR602401-1"/>
    </source>
</evidence>
<keyword evidence="4 8" id="KW-0479">Metal-binding</keyword>
<keyword evidence="6 8" id="KW-0408">Iron</keyword>
<dbReference type="FunFam" id="1.10.630.10:FF:000047">
    <property type="entry name" value="Cytochrome P450 monooxygenase"/>
    <property type="match status" value="1"/>
</dbReference>
<name>A0A136IR80_9PEZI</name>
<keyword evidence="7 9" id="KW-0503">Monooxygenase</keyword>
<dbReference type="AlphaFoldDB" id="A0A136IR80"/>
<dbReference type="InParanoid" id="A0A136IR80"/>
<dbReference type="SUPFAM" id="SSF48264">
    <property type="entry name" value="Cytochrome P450"/>
    <property type="match status" value="1"/>
</dbReference>
<keyword evidence="11" id="KW-1185">Reference proteome</keyword>
<dbReference type="GO" id="GO:0016705">
    <property type="term" value="F:oxidoreductase activity, acting on paired donors, with incorporation or reduction of molecular oxygen"/>
    <property type="evidence" value="ECO:0007669"/>
    <property type="project" value="InterPro"/>
</dbReference>
<evidence type="ECO:0000256" key="7">
    <source>
        <dbReference type="ARBA" id="ARBA00023033"/>
    </source>
</evidence>
<dbReference type="PANTHER" id="PTHR24305">
    <property type="entry name" value="CYTOCHROME P450"/>
    <property type="match status" value="1"/>
</dbReference>
<evidence type="ECO:0000256" key="1">
    <source>
        <dbReference type="ARBA" id="ARBA00001971"/>
    </source>
</evidence>
<dbReference type="PRINTS" id="PR00385">
    <property type="entry name" value="P450"/>
</dbReference>
<keyword evidence="5 9" id="KW-0560">Oxidoreductase</keyword>
<organism evidence="10 11">
    <name type="scientific">Microdochium bolleyi</name>
    <dbReference type="NCBI Taxonomy" id="196109"/>
    <lineage>
        <taxon>Eukaryota</taxon>
        <taxon>Fungi</taxon>
        <taxon>Dikarya</taxon>
        <taxon>Ascomycota</taxon>
        <taxon>Pezizomycotina</taxon>
        <taxon>Sordariomycetes</taxon>
        <taxon>Xylariomycetidae</taxon>
        <taxon>Xylariales</taxon>
        <taxon>Microdochiaceae</taxon>
        <taxon>Microdochium</taxon>
    </lineage>
</organism>
<evidence type="ECO:0000256" key="2">
    <source>
        <dbReference type="ARBA" id="ARBA00010617"/>
    </source>
</evidence>
<dbReference type="PRINTS" id="PR00463">
    <property type="entry name" value="EP450I"/>
</dbReference>
<comment type="similarity">
    <text evidence="2 9">Belongs to the cytochrome P450 family.</text>
</comment>
<dbReference type="InterPro" id="IPR017972">
    <property type="entry name" value="Cyt_P450_CS"/>
</dbReference>
<proteinExistence type="inferred from homology"/>
<evidence type="ECO:0000313" key="11">
    <source>
        <dbReference type="Proteomes" id="UP000070501"/>
    </source>
</evidence>
<evidence type="ECO:0000256" key="6">
    <source>
        <dbReference type="ARBA" id="ARBA00023004"/>
    </source>
</evidence>
<dbReference type="EMBL" id="KQ964262">
    <property type="protein sequence ID" value="KXJ87451.1"/>
    <property type="molecule type" value="Genomic_DNA"/>
</dbReference>
<dbReference type="GO" id="GO:0004497">
    <property type="term" value="F:monooxygenase activity"/>
    <property type="evidence" value="ECO:0007669"/>
    <property type="project" value="UniProtKB-KW"/>
</dbReference>
<evidence type="ECO:0000256" key="4">
    <source>
        <dbReference type="ARBA" id="ARBA00022723"/>
    </source>
</evidence>
<dbReference type="Gene3D" id="1.10.630.10">
    <property type="entry name" value="Cytochrome P450"/>
    <property type="match status" value="1"/>
</dbReference>
<dbReference type="InterPro" id="IPR036396">
    <property type="entry name" value="Cyt_P450_sf"/>
</dbReference>